<proteinExistence type="predicted"/>
<dbReference type="RefSeq" id="WP_419193204.1">
    <property type="nucleotide sequence ID" value="NZ_CP036279.1"/>
</dbReference>
<dbReference type="Pfam" id="PF19662">
    <property type="entry name" value="DUF6165"/>
    <property type="match status" value="1"/>
</dbReference>
<feature type="region of interest" description="Disordered" evidence="1">
    <location>
        <begin position="1"/>
        <end position="28"/>
    </location>
</feature>
<feature type="compositionally biased region" description="Polar residues" evidence="1">
    <location>
        <begin position="11"/>
        <end position="22"/>
    </location>
</feature>
<dbReference type="KEGG" id="knv:Pan216_06540"/>
<sequence length="165" mass="19072">MDNAMHPPNGRSPQTTPPTTFMNDERRPKLTFSAAARRPVRSVPMPVSPGEFIDKISILSLKRDRITSAEQRGHVERELELLEQIHCQLFENRDDLEVLSSELDEINAILWGLEEKLRRFESDGDFGADFVETARRVYLTNDRRADLKRQINELLHSVIIEVKSF</sequence>
<dbReference type="InterPro" id="IPR046163">
    <property type="entry name" value="DUF6165"/>
</dbReference>
<name>A0A518AYM0_9BACT</name>
<evidence type="ECO:0000256" key="1">
    <source>
        <dbReference type="SAM" id="MobiDB-lite"/>
    </source>
</evidence>
<accession>A0A518AYM0</accession>
<dbReference type="EMBL" id="CP036279">
    <property type="protein sequence ID" value="QDU59821.1"/>
    <property type="molecule type" value="Genomic_DNA"/>
</dbReference>
<protein>
    <submittedName>
        <fullName evidence="2">Uncharacterized protein</fullName>
    </submittedName>
</protein>
<evidence type="ECO:0000313" key="3">
    <source>
        <dbReference type="Proteomes" id="UP000317093"/>
    </source>
</evidence>
<evidence type="ECO:0000313" key="2">
    <source>
        <dbReference type="EMBL" id="QDU59821.1"/>
    </source>
</evidence>
<keyword evidence="3" id="KW-1185">Reference proteome</keyword>
<dbReference type="Proteomes" id="UP000317093">
    <property type="component" value="Chromosome"/>
</dbReference>
<reference evidence="2 3" key="1">
    <citation type="submission" date="2019-02" db="EMBL/GenBank/DDBJ databases">
        <title>Deep-cultivation of Planctomycetes and their phenomic and genomic characterization uncovers novel biology.</title>
        <authorList>
            <person name="Wiegand S."/>
            <person name="Jogler M."/>
            <person name="Boedeker C."/>
            <person name="Pinto D."/>
            <person name="Vollmers J."/>
            <person name="Rivas-Marin E."/>
            <person name="Kohn T."/>
            <person name="Peeters S.H."/>
            <person name="Heuer A."/>
            <person name="Rast P."/>
            <person name="Oberbeckmann S."/>
            <person name="Bunk B."/>
            <person name="Jeske O."/>
            <person name="Meyerdierks A."/>
            <person name="Storesund J.E."/>
            <person name="Kallscheuer N."/>
            <person name="Luecker S."/>
            <person name="Lage O.M."/>
            <person name="Pohl T."/>
            <person name="Merkel B.J."/>
            <person name="Hornburger P."/>
            <person name="Mueller R.-W."/>
            <person name="Bruemmer F."/>
            <person name="Labrenz M."/>
            <person name="Spormann A.M."/>
            <person name="Op den Camp H."/>
            <person name="Overmann J."/>
            <person name="Amann R."/>
            <person name="Jetten M.S.M."/>
            <person name="Mascher T."/>
            <person name="Medema M.H."/>
            <person name="Devos D.P."/>
            <person name="Kaster A.-K."/>
            <person name="Ovreas L."/>
            <person name="Rohde M."/>
            <person name="Galperin M.Y."/>
            <person name="Jogler C."/>
        </authorList>
    </citation>
    <scope>NUCLEOTIDE SEQUENCE [LARGE SCALE GENOMIC DNA]</scope>
    <source>
        <strain evidence="2 3">Pan216</strain>
    </source>
</reference>
<organism evidence="2 3">
    <name type="scientific">Kolteria novifilia</name>
    <dbReference type="NCBI Taxonomy" id="2527975"/>
    <lineage>
        <taxon>Bacteria</taxon>
        <taxon>Pseudomonadati</taxon>
        <taxon>Planctomycetota</taxon>
        <taxon>Planctomycetia</taxon>
        <taxon>Kolteriales</taxon>
        <taxon>Kolteriaceae</taxon>
        <taxon>Kolteria</taxon>
    </lineage>
</organism>
<dbReference type="AlphaFoldDB" id="A0A518AYM0"/>
<gene>
    <name evidence="2" type="ORF">Pan216_06540</name>
</gene>